<accession>V5YSD4</accession>
<reference evidence="4" key="1">
    <citation type="journal article" date="2013" name="Angew. Chem. Int. Ed. Engl.">
        <title>Structure-based Gene Targeting Discovery of Sphaerimicin, a Bacterial Translocase I inhibitor.</title>
        <authorList>
            <person name="Funabashi M."/>
            <person name="Baba S."/>
            <person name="Takatsu T."/>
            <person name="Kizuka M."/>
            <person name="Ohata Y."/>
            <person name="Tanaka M."/>
            <person name="Nonaka K."/>
            <person name="Spork A.P."/>
            <person name="Ducho C."/>
            <person name="Chen W.C.L."/>
            <person name="Van Lanen S.G."/>
        </authorList>
    </citation>
    <scope>NUCLEOTIDE SEQUENCE</scope>
    <source>
        <strain evidence="4">SANK 60911</strain>
    </source>
</reference>
<organism evidence="4">
    <name type="scientific">Sphaerisporangium sp. SANK 60911</name>
    <dbReference type="NCBI Taxonomy" id="1354075"/>
    <lineage>
        <taxon>Bacteria</taxon>
        <taxon>Bacillati</taxon>
        <taxon>Actinomycetota</taxon>
        <taxon>Actinomycetes</taxon>
        <taxon>Streptosporangiales</taxon>
        <taxon>Streptosporangiaceae</taxon>
        <taxon>Sphaerisporangium</taxon>
    </lineage>
</organism>
<dbReference type="InterPro" id="IPR025184">
    <property type="entry name" value="AadA_C"/>
</dbReference>
<keyword evidence="1 4" id="KW-0808">Transferase</keyword>
<dbReference type="AlphaFoldDB" id="V5YSD4"/>
<dbReference type="Pfam" id="PF01909">
    <property type="entry name" value="NTP_transf_2"/>
    <property type="match status" value="1"/>
</dbReference>
<protein>
    <submittedName>
        <fullName evidence="4">Putative nucleotidyltransferase</fullName>
    </submittedName>
</protein>
<feature type="domain" description="Polymerase nucleotidyl transferase" evidence="2">
    <location>
        <begin position="24"/>
        <end position="62"/>
    </location>
</feature>
<evidence type="ECO:0000256" key="1">
    <source>
        <dbReference type="ARBA" id="ARBA00022679"/>
    </source>
</evidence>
<proteinExistence type="predicted"/>
<sequence>MATEPELPPIVEEVTRHYLTVADEEVPGLVDGLYLIGSVALDDFRPGASDIDFVAVTKTPADAGAMAALRRLHRRVRAGHRRPGLDGIYVTWDDLAADPRTVPPGPRVHGGRVGGPSMAGRHPVAWQEMAGYAHAFRGPERGEFAVWTDAKALREFTLANLDGYWRRWHRRHGSPLTPWGLAALGTWVPAWGVLGVSRLRYLLDTGQITSKEGAGVYARAHLDARWHPIIDECLRIRRDEPGPARLSAAQRRRDALSYVATMIAETGRSSA</sequence>
<evidence type="ECO:0000259" key="2">
    <source>
        <dbReference type="Pfam" id="PF01909"/>
    </source>
</evidence>
<evidence type="ECO:0000259" key="3">
    <source>
        <dbReference type="Pfam" id="PF13427"/>
    </source>
</evidence>
<dbReference type="SUPFAM" id="SSF81301">
    <property type="entry name" value="Nucleotidyltransferase"/>
    <property type="match status" value="1"/>
</dbReference>
<dbReference type="Pfam" id="PF13427">
    <property type="entry name" value="AadA_C"/>
    <property type="match status" value="1"/>
</dbReference>
<dbReference type="InterPro" id="IPR002934">
    <property type="entry name" value="Polymerase_NTP_transf_dom"/>
</dbReference>
<dbReference type="EMBL" id="AB830104">
    <property type="protein sequence ID" value="BAO20199.1"/>
    <property type="molecule type" value="Genomic_DNA"/>
</dbReference>
<gene>
    <name evidence="4" type="primary">sphT</name>
</gene>
<dbReference type="InterPro" id="IPR043519">
    <property type="entry name" value="NT_sf"/>
</dbReference>
<feature type="domain" description="Adenylyltransferase AadA C-terminal" evidence="3">
    <location>
        <begin position="189"/>
        <end position="262"/>
    </location>
</feature>
<evidence type="ECO:0000313" key="4">
    <source>
        <dbReference type="EMBL" id="BAO20199.1"/>
    </source>
</evidence>
<dbReference type="GO" id="GO:0016779">
    <property type="term" value="F:nucleotidyltransferase activity"/>
    <property type="evidence" value="ECO:0007669"/>
    <property type="project" value="InterPro"/>
</dbReference>
<name>V5YSD4_9ACTN</name>